<feature type="region of interest" description="Disordered" evidence="1">
    <location>
        <begin position="1"/>
        <end position="20"/>
    </location>
</feature>
<dbReference type="AlphaFoldDB" id="A0A2P2QZN2"/>
<protein>
    <submittedName>
        <fullName evidence="2">Uncharacterized protein</fullName>
    </submittedName>
</protein>
<evidence type="ECO:0000256" key="1">
    <source>
        <dbReference type="SAM" id="MobiDB-lite"/>
    </source>
</evidence>
<sequence>MQLVNPKCIPHNNNEREQRELELRQRTELLKHQS</sequence>
<organism evidence="2">
    <name type="scientific">Rhizophora mucronata</name>
    <name type="common">Asiatic mangrove</name>
    <dbReference type="NCBI Taxonomy" id="61149"/>
    <lineage>
        <taxon>Eukaryota</taxon>
        <taxon>Viridiplantae</taxon>
        <taxon>Streptophyta</taxon>
        <taxon>Embryophyta</taxon>
        <taxon>Tracheophyta</taxon>
        <taxon>Spermatophyta</taxon>
        <taxon>Magnoliopsida</taxon>
        <taxon>eudicotyledons</taxon>
        <taxon>Gunneridae</taxon>
        <taxon>Pentapetalae</taxon>
        <taxon>rosids</taxon>
        <taxon>fabids</taxon>
        <taxon>Malpighiales</taxon>
        <taxon>Rhizophoraceae</taxon>
        <taxon>Rhizophora</taxon>
    </lineage>
</organism>
<dbReference type="EMBL" id="GGEC01091936">
    <property type="protein sequence ID" value="MBX72420.1"/>
    <property type="molecule type" value="Transcribed_RNA"/>
</dbReference>
<evidence type="ECO:0000313" key="2">
    <source>
        <dbReference type="EMBL" id="MBX72420.1"/>
    </source>
</evidence>
<reference evidence="2" key="1">
    <citation type="submission" date="2018-02" db="EMBL/GenBank/DDBJ databases">
        <title>Rhizophora mucronata_Transcriptome.</title>
        <authorList>
            <person name="Meera S.P."/>
            <person name="Sreeshan A."/>
            <person name="Augustine A."/>
        </authorList>
    </citation>
    <scope>NUCLEOTIDE SEQUENCE</scope>
    <source>
        <tissue evidence="2">Leaf</tissue>
    </source>
</reference>
<accession>A0A2P2QZN2</accession>
<proteinExistence type="predicted"/>
<name>A0A2P2QZN2_RHIMU</name>